<name>A0ABR0KEZ5_9EURO</name>
<dbReference type="SUPFAM" id="SSF52540">
    <property type="entry name" value="P-loop containing nucleoside triphosphate hydrolases"/>
    <property type="match status" value="1"/>
</dbReference>
<sequence>MAESMPLKNPRRMSVNGLSKAHYKPPWAHMSIIGVAGASGSGKTSLAIEIVKTLDLPWVIILSIVGIPGAEPTQSLLTKNKDSFYNSLTPEENRLAHANEFDLDSPQSIDFDLLYQCLKDLKQGKRTDIPVYSFEKHQRLDKTISLYSPHVIVLEGILSLNDPRILDMLDLKVFMEADADVCLSRRIVRDVRERGRTIEGTIKQWFSSVKPAFTKYVEPQREVADLIVPRGMMNKMAITMIVGQTRQILKEKSLEHRAELERLGKEVEDQPISEGVILLEGTPQIKAILTLLRNPVTISNEFTFYTDRLTALLVEKALDCHNFLANTITTAQKNEYHGLKSAGTISAVVVLRGGGCMETGLKRSIPDCLTGRLLIQTNYRTGEPELHYLKLFPDIESHETVLLLDPQMSSGGAALMAVKVLVDHGVAEKRIVFVTFMAGKRGVNRLTSVFPDIKVVAAEIADDFERRWVEDRYFGC</sequence>
<comment type="pathway">
    <text evidence="1">Pyrimidine metabolism; UMP biosynthesis via salvage pathway; UMP from uridine: step 1/1.</text>
</comment>
<proteinExistence type="predicted"/>
<dbReference type="EC" id="2.7.1.48" evidence="2"/>
<dbReference type="NCBIfam" id="NF004018">
    <property type="entry name" value="PRK05480.1"/>
    <property type="match status" value="1"/>
</dbReference>
<dbReference type="Gene3D" id="3.40.50.2020">
    <property type="match status" value="1"/>
</dbReference>
<evidence type="ECO:0000256" key="2">
    <source>
        <dbReference type="ARBA" id="ARBA00012137"/>
    </source>
</evidence>
<evidence type="ECO:0000259" key="7">
    <source>
        <dbReference type="Pfam" id="PF14681"/>
    </source>
</evidence>
<dbReference type="SUPFAM" id="SSF53271">
    <property type="entry name" value="PRTase-like"/>
    <property type="match status" value="1"/>
</dbReference>
<dbReference type="EMBL" id="JAVRRG010000033">
    <property type="protein sequence ID" value="KAK5094588.1"/>
    <property type="molecule type" value="Genomic_DNA"/>
</dbReference>
<dbReference type="InterPro" id="IPR006083">
    <property type="entry name" value="PRK/URK"/>
</dbReference>
<dbReference type="PRINTS" id="PR00988">
    <property type="entry name" value="URIDINKINASE"/>
</dbReference>
<dbReference type="InterPro" id="IPR029057">
    <property type="entry name" value="PRTase-like"/>
</dbReference>
<dbReference type="InterPro" id="IPR027417">
    <property type="entry name" value="P-loop_NTPase"/>
</dbReference>
<dbReference type="CDD" id="cd06223">
    <property type="entry name" value="PRTases_typeI"/>
    <property type="match status" value="1"/>
</dbReference>
<accession>A0ABR0KEZ5</accession>
<dbReference type="Pfam" id="PF00485">
    <property type="entry name" value="PRK"/>
    <property type="match status" value="1"/>
</dbReference>
<dbReference type="GO" id="GO:0004849">
    <property type="term" value="F:uridine kinase activity"/>
    <property type="evidence" value="ECO:0007669"/>
    <property type="project" value="UniProtKB-EC"/>
</dbReference>
<gene>
    <name evidence="8" type="primary">URK1</name>
    <name evidence="8" type="ORF">LTR24_003529</name>
</gene>
<dbReference type="Proteomes" id="UP001345013">
    <property type="component" value="Unassembled WGS sequence"/>
</dbReference>
<evidence type="ECO:0000313" key="9">
    <source>
        <dbReference type="Proteomes" id="UP001345013"/>
    </source>
</evidence>
<feature type="domain" description="Phosphoribosyltransferase" evidence="7">
    <location>
        <begin position="282"/>
        <end position="463"/>
    </location>
</feature>
<keyword evidence="9" id="KW-1185">Reference proteome</keyword>
<keyword evidence="5 8" id="KW-0418">Kinase</keyword>
<reference evidence="8 9" key="1">
    <citation type="submission" date="2023-08" db="EMBL/GenBank/DDBJ databases">
        <title>Black Yeasts Isolated from many extreme environments.</title>
        <authorList>
            <person name="Coleine C."/>
            <person name="Stajich J.E."/>
            <person name="Selbmann L."/>
        </authorList>
    </citation>
    <scope>NUCLEOTIDE SEQUENCE [LARGE SCALE GENOMIC DNA]</scope>
    <source>
        <strain evidence="8 9">CCFEE 5885</strain>
    </source>
</reference>
<evidence type="ECO:0000256" key="5">
    <source>
        <dbReference type="ARBA" id="ARBA00022777"/>
    </source>
</evidence>
<dbReference type="Gene3D" id="3.40.50.300">
    <property type="entry name" value="P-loop containing nucleotide triphosphate hydrolases"/>
    <property type="match status" value="1"/>
</dbReference>
<evidence type="ECO:0000256" key="4">
    <source>
        <dbReference type="ARBA" id="ARBA00022741"/>
    </source>
</evidence>
<keyword evidence="3 8" id="KW-0808">Transferase</keyword>
<keyword evidence="4" id="KW-0547">Nucleotide-binding</keyword>
<dbReference type="InterPro" id="IPR000836">
    <property type="entry name" value="PRTase_dom"/>
</dbReference>
<organism evidence="8 9">
    <name type="scientific">Lithohypha guttulata</name>
    <dbReference type="NCBI Taxonomy" id="1690604"/>
    <lineage>
        <taxon>Eukaryota</taxon>
        <taxon>Fungi</taxon>
        <taxon>Dikarya</taxon>
        <taxon>Ascomycota</taxon>
        <taxon>Pezizomycotina</taxon>
        <taxon>Eurotiomycetes</taxon>
        <taxon>Chaetothyriomycetidae</taxon>
        <taxon>Chaetothyriales</taxon>
        <taxon>Trichomeriaceae</taxon>
        <taxon>Lithohypha</taxon>
    </lineage>
</organism>
<dbReference type="CDD" id="cd02023">
    <property type="entry name" value="UMPK"/>
    <property type="match status" value="1"/>
</dbReference>
<dbReference type="Pfam" id="PF14681">
    <property type="entry name" value="UPRTase"/>
    <property type="match status" value="1"/>
</dbReference>
<evidence type="ECO:0000313" key="8">
    <source>
        <dbReference type="EMBL" id="KAK5094588.1"/>
    </source>
</evidence>
<evidence type="ECO:0000256" key="1">
    <source>
        <dbReference type="ARBA" id="ARBA00004690"/>
    </source>
</evidence>
<dbReference type="InterPro" id="IPR000764">
    <property type="entry name" value="Uridine_kinase-like"/>
</dbReference>
<evidence type="ECO:0000256" key="3">
    <source>
        <dbReference type="ARBA" id="ARBA00022679"/>
    </source>
</evidence>
<comment type="caution">
    <text evidence="8">The sequence shown here is derived from an EMBL/GenBank/DDBJ whole genome shotgun (WGS) entry which is preliminary data.</text>
</comment>
<feature type="domain" description="Phosphoribulokinase/uridine kinase" evidence="6">
    <location>
        <begin position="32"/>
        <end position="236"/>
    </location>
</feature>
<dbReference type="PANTHER" id="PTHR10285">
    <property type="entry name" value="URIDINE KINASE"/>
    <property type="match status" value="1"/>
</dbReference>
<protein>
    <recommendedName>
        <fullName evidence="2">uridine/cytidine kinase</fullName>
        <ecNumber evidence="2">2.7.1.48</ecNumber>
    </recommendedName>
</protein>
<evidence type="ECO:0000259" key="6">
    <source>
        <dbReference type="Pfam" id="PF00485"/>
    </source>
</evidence>